<dbReference type="PANTHER" id="PTHR41677:SF1">
    <property type="entry name" value="FE2OG DIOXYGENASE DOMAIN-CONTAINING PROTEIN"/>
    <property type="match status" value="1"/>
</dbReference>
<feature type="region of interest" description="Disordered" evidence="1">
    <location>
        <begin position="703"/>
        <end position="725"/>
    </location>
</feature>
<feature type="region of interest" description="Disordered" evidence="1">
    <location>
        <begin position="371"/>
        <end position="396"/>
    </location>
</feature>
<evidence type="ECO:0000313" key="2">
    <source>
        <dbReference type="EMBL" id="ODQ45350.1"/>
    </source>
</evidence>
<accession>A0A1E3NGR9</accession>
<protein>
    <recommendedName>
        <fullName evidence="4">Fe2OG dioxygenase domain-containing protein</fullName>
    </recommendedName>
</protein>
<keyword evidence="3" id="KW-1185">Reference proteome</keyword>
<dbReference type="SUPFAM" id="SSF48452">
    <property type="entry name" value="TPR-like"/>
    <property type="match status" value="1"/>
</dbReference>
<name>A0A1E3NGR9_9ASCO</name>
<feature type="compositionally biased region" description="Low complexity" evidence="1">
    <location>
        <begin position="18"/>
        <end position="27"/>
    </location>
</feature>
<dbReference type="RefSeq" id="XP_019016463.1">
    <property type="nucleotide sequence ID" value="XM_019163009.1"/>
</dbReference>
<dbReference type="EMBL" id="KV454005">
    <property type="protein sequence ID" value="ODQ45350.1"/>
    <property type="molecule type" value="Genomic_DNA"/>
</dbReference>
<feature type="compositionally biased region" description="Acidic residues" evidence="1">
    <location>
        <begin position="704"/>
        <end position="725"/>
    </location>
</feature>
<dbReference type="OrthoDB" id="2017974at2759"/>
<feature type="compositionally biased region" description="Basic residues" evidence="1">
    <location>
        <begin position="373"/>
        <end position="383"/>
    </location>
</feature>
<dbReference type="Proteomes" id="UP000094455">
    <property type="component" value="Unassembled WGS sequence"/>
</dbReference>
<dbReference type="InterPro" id="IPR011990">
    <property type="entry name" value="TPR-like_helical_dom_sf"/>
</dbReference>
<gene>
    <name evidence="2" type="ORF">PICMEDRAFT_36478</name>
</gene>
<sequence length="1166" mass="133726">PSVALSARRPATATVRTQQQQQQQQQPQMIMSEEEQLLISNLQETYKSILKLEVETQQGCADVNQKLLENNVGSELNNELWIVYKHVVQLLDNYYDFLLYALSPASTKTGRPLVSNYRILKRMWVYGVVAFLEVLKNVVAIFVEHEVCACFVSYSFNIISCLTDPELGIECWWAEKLGDLSRMAIALYPARYMDWKTSSVYWYQEAIKTQFGHGKIYYHMCSVENDNLEALMLIGKGVNCKDPFVPTQQYLRMIVDNVCSQRNMLTAVEMAMIDFVKIHKILLLPTYSMNEEMINIVSHYSSNFGVDNTNIDFFQIRPDCTTSDINDKVTFWFQKGANFALSNIYHLMGFGLSSNPFAKLFDLPDALKERKDKKDRRDKRRRSRSDSASILSAGLSSADPNDPEFLVNSSASHLNEKYWFLLLEHINKGVIELSMKMLKQYLSGPVQTSTPHAIVWLYFLISVCNSIKLYPASKPMFVKLLQAIFPWKVLVLYLNDILCIVRSVPELRSRYKTLLCRTASGNSSRELFDYFGEEETLWEVWKCWGSLWFDRVCPKGDYSTVFETGIKSNIFDTPLSGAIYNSHEDGERYIRILLLGGYLCDFFPEFGLKKCDNIFKFEFQSDAVSINPSNMTYFTYFIRDSRLQPLLKFSGYVESNSEFKKNDSPKLPMWDHNSYGFMTDFINNQYPAVLAHRSSLELLSFGQTEEDNEYEEDSEEDFDENENSDDQQLYAENVALAIRADGTTASHINETREFEQNENWRLNSDELILQSPLRENGLIESYKEFCPDYKIPKETVEGELAALAALIEATPGFDKNMPFDASKHIIFKPEYYKTTKTFTLDELNIDKTHIAPINTFGAAFPFKLLSQEAVNMLIWEAVQKKVIENHGRLPNLATDNTRLDFHVGGHFKYSPFTTALARSEELAEIVSTFVGHKMKPVWETDLVQLNFSLATNDPQEQLENFPQSQEEIDAILAKQDASDGQNIPSSLGVHYDSISVPLVIMLDLPEEAQGGQTTILTGNETVTRVPDPPIGSGTLIQGRVLRHLASKPVTNHNRISFVISYATGVEGELDNCVTTSLKPSVLPKNEYNKFYRDWVEFKFKKLEDHLRVVREGVVADYEEGKGFDQEHFVDKCLNIEKYFRGIWEEMECVENKPYPPPCFKIPYSEL</sequence>
<organism evidence="2 3">
    <name type="scientific">Pichia membranifaciens NRRL Y-2026</name>
    <dbReference type="NCBI Taxonomy" id="763406"/>
    <lineage>
        <taxon>Eukaryota</taxon>
        <taxon>Fungi</taxon>
        <taxon>Dikarya</taxon>
        <taxon>Ascomycota</taxon>
        <taxon>Saccharomycotina</taxon>
        <taxon>Pichiomycetes</taxon>
        <taxon>Pichiales</taxon>
        <taxon>Pichiaceae</taxon>
        <taxon>Pichia</taxon>
    </lineage>
</organism>
<evidence type="ECO:0008006" key="4">
    <source>
        <dbReference type="Google" id="ProtNLM"/>
    </source>
</evidence>
<reference evidence="2 3" key="1">
    <citation type="journal article" date="2016" name="Proc. Natl. Acad. Sci. U.S.A.">
        <title>Comparative genomics of biotechnologically important yeasts.</title>
        <authorList>
            <person name="Riley R."/>
            <person name="Haridas S."/>
            <person name="Wolfe K.H."/>
            <person name="Lopes M.R."/>
            <person name="Hittinger C.T."/>
            <person name="Goeker M."/>
            <person name="Salamov A.A."/>
            <person name="Wisecaver J.H."/>
            <person name="Long T.M."/>
            <person name="Calvey C.H."/>
            <person name="Aerts A.L."/>
            <person name="Barry K.W."/>
            <person name="Choi C."/>
            <person name="Clum A."/>
            <person name="Coughlan A.Y."/>
            <person name="Deshpande S."/>
            <person name="Douglass A.P."/>
            <person name="Hanson S.J."/>
            <person name="Klenk H.-P."/>
            <person name="LaButti K.M."/>
            <person name="Lapidus A."/>
            <person name="Lindquist E.A."/>
            <person name="Lipzen A.M."/>
            <person name="Meier-Kolthoff J.P."/>
            <person name="Ohm R.A."/>
            <person name="Otillar R.P."/>
            <person name="Pangilinan J.L."/>
            <person name="Peng Y."/>
            <person name="Rokas A."/>
            <person name="Rosa C.A."/>
            <person name="Scheuner C."/>
            <person name="Sibirny A.A."/>
            <person name="Slot J.C."/>
            <person name="Stielow J.B."/>
            <person name="Sun H."/>
            <person name="Kurtzman C.P."/>
            <person name="Blackwell M."/>
            <person name="Grigoriev I.V."/>
            <person name="Jeffries T.W."/>
        </authorList>
    </citation>
    <scope>NUCLEOTIDE SEQUENCE [LARGE SCALE GENOMIC DNA]</scope>
    <source>
        <strain evidence="2 3">NRRL Y-2026</strain>
    </source>
</reference>
<evidence type="ECO:0000313" key="3">
    <source>
        <dbReference type="Proteomes" id="UP000094455"/>
    </source>
</evidence>
<dbReference type="STRING" id="763406.A0A1E3NGR9"/>
<feature type="compositionally biased region" description="Low complexity" evidence="1">
    <location>
        <begin position="386"/>
        <end position="396"/>
    </location>
</feature>
<feature type="region of interest" description="Disordered" evidence="1">
    <location>
        <begin position="1"/>
        <end position="27"/>
    </location>
</feature>
<proteinExistence type="predicted"/>
<dbReference type="GeneID" id="30179696"/>
<dbReference type="PANTHER" id="PTHR41677">
    <property type="entry name" value="YALI0B19030P"/>
    <property type="match status" value="1"/>
</dbReference>
<dbReference type="AlphaFoldDB" id="A0A1E3NGR9"/>
<evidence type="ECO:0000256" key="1">
    <source>
        <dbReference type="SAM" id="MobiDB-lite"/>
    </source>
</evidence>
<feature type="non-terminal residue" evidence="2">
    <location>
        <position position="1"/>
    </location>
</feature>